<dbReference type="GO" id="GO:0004439">
    <property type="term" value="F:phosphatidylinositol-4,5-bisphosphate 5-phosphatase activity"/>
    <property type="evidence" value="ECO:0007669"/>
    <property type="project" value="TreeGrafter"/>
</dbReference>
<sequence>MTRSSKPSALRIRCMTYNLNRGNADSDFLDLLFDQNAVDEADLPDFYVFSFQELAGLHLTFSSFTSSAIYHRHKSIIRALSHGLQTIKGGDPSDSTIDLHALTYNLAAKETYGGLALLIYARSDTVDTSIKNIDIARASCGFLNLMNNKGAVGIRLTIRQPEDPSDPESAKKRGEELITFVTAHLTAHDSGLLARNQDYQSILNKLLFAAPTPSGALATIYDCTHLFFMGDLNYRLTLSPPNAISNAQISRQKLREMLQDGRYPSIAAQYDTLIHQHQIRNVLDGLREGPINFKPSYKYERTRPDQFVDFEYRLPGWTDRIFFASCNDDEPSGSNRDSRSTFVTEGIRKTEVLGYQSVPHLLGSDHKPVWAVFDIPDWHPDPSQRLLSFKNFRQRVRPDRWWREKLWVGFALDRLLGVALLIVLVLGMGSMKLGLVNMLAVVVWKFKKLLR</sequence>
<dbReference type="Proteomes" id="UP000886653">
    <property type="component" value="Unassembled WGS sequence"/>
</dbReference>
<dbReference type="GO" id="GO:0046856">
    <property type="term" value="P:phosphatidylinositol dephosphorylation"/>
    <property type="evidence" value="ECO:0007669"/>
    <property type="project" value="InterPro"/>
</dbReference>
<dbReference type="InterPro" id="IPR000300">
    <property type="entry name" value="IPPc"/>
</dbReference>
<dbReference type="InterPro" id="IPR046985">
    <property type="entry name" value="IP5"/>
</dbReference>
<evidence type="ECO:0000256" key="1">
    <source>
        <dbReference type="SAM" id="Phobius"/>
    </source>
</evidence>
<keyword evidence="4" id="KW-1185">Reference proteome</keyword>
<feature type="transmembrane region" description="Helical" evidence="1">
    <location>
        <begin position="415"/>
        <end position="444"/>
    </location>
</feature>
<gene>
    <name evidence="3" type="ORF">CROQUDRAFT_660573</name>
</gene>
<dbReference type="SUPFAM" id="SSF56219">
    <property type="entry name" value="DNase I-like"/>
    <property type="match status" value="1"/>
</dbReference>
<evidence type="ECO:0000313" key="4">
    <source>
        <dbReference type="Proteomes" id="UP000886653"/>
    </source>
</evidence>
<feature type="domain" description="Inositol polyphosphate-related phosphatase" evidence="2">
    <location>
        <begin position="8"/>
        <end position="381"/>
    </location>
</feature>
<evidence type="ECO:0000259" key="2">
    <source>
        <dbReference type="SMART" id="SM00128"/>
    </source>
</evidence>
<reference evidence="3" key="1">
    <citation type="submission" date="2013-11" db="EMBL/GenBank/DDBJ databases">
        <title>Genome sequence of the fusiform rust pathogen reveals effectors for host alternation and coevolution with pine.</title>
        <authorList>
            <consortium name="DOE Joint Genome Institute"/>
            <person name="Smith K."/>
            <person name="Pendleton A."/>
            <person name="Kubisiak T."/>
            <person name="Anderson C."/>
            <person name="Salamov A."/>
            <person name="Aerts A."/>
            <person name="Riley R."/>
            <person name="Clum A."/>
            <person name="Lindquist E."/>
            <person name="Ence D."/>
            <person name="Campbell M."/>
            <person name="Kronenberg Z."/>
            <person name="Feau N."/>
            <person name="Dhillon B."/>
            <person name="Hamelin R."/>
            <person name="Burleigh J."/>
            <person name="Smith J."/>
            <person name="Yandell M."/>
            <person name="Nelson C."/>
            <person name="Grigoriev I."/>
            <person name="Davis J."/>
        </authorList>
    </citation>
    <scope>NUCLEOTIDE SEQUENCE</scope>
    <source>
        <strain evidence="3">G11</strain>
    </source>
</reference>
<keyword evidence="1" id="KW-1133">Transmembrane helix</keyword>
<organism evidence="3 4">
    <name type="scientific">Cronartium quercuum f. sp. fusiforme G11</name>
    <dbReference type="NCBI Taxonomy" id="708437"/>
    <lineage>
        <taxon>Eukaryota</taxon>
        <taxon>Fungi</taxon>
        <taxon>Dikarya</taxon>
        <taxon>Basidiomycota</taxon>
        <taxon>Pucciniomycotina</taxon>
        <taxon>Pucciniomycetes</taxon>
        <taxon>Pucciniales</taxon>
        <taxon>Coleosporiaceae</taxon>
        <taxon>Cronartium</taxon>
    </lineage>
</organism>
<name>A0A9P6ND72_9BASI</name>
<dbReference type="Pfam" id="PF22669">
    <property type="entry name" value="Exo_endo_phos2"/>
    <property type="match status" value="1"/>
</dbReference>
<accession>A0A9P6ND72</accession>
<protein>
    <recommendedName>
        <fullName evidence="2">Inositol polyphosphate-related phosphatase domain-containing protein</fullName>
    </recommendedName>
</protein>
<evidence type="ECO:0000313" key="3">
    <source>
        <dbReference type="EMBL" id="KAG0143954.1"/>
    </source>
</evidence>
<dbReference type="SMART" id="SM00128">
    <property type="entry name" value="IPPc"/>
    <property type="match status" value="1"/>
</dbReference>
<dbReference type="AlphaFoldDB" id="A0A9P6ND72"/>
<dbReference type="InterPro" id="IPR036691">
    <property type="entry name" value="Endo/exonu/phosph_ase_sf"/>
</dbReference>
<dbReference type="PANTHER" id="PTHR11200">
    <property type="entry name" value="INOSITOL 5-PHOSPHATASE"/>
    <property type="match status" value="1"/>
</dbReference>
<keyword evidence="1" id="KW-0812">Transmembrane</keyword>
<dbReference type="PANTHER" id="PTHR11200:SF286">
    <property type="entry name" value="5-PHOSPHATASE, PUTATIVE (AFU_ORTHOLOGUE AFUA_5G07600)-RELATED"/>
    <property type="match status" value="1"/>
</dbReference>
<dbReference type="OrthoDB" id="62798at2759"/>
<keyword evidence="1" id="KW-0472">Membrane</keyword>
<dbReference type="EMBL" id="MU167306">
    <property type="protein sequence ID" value="KAG0143954.1"/>
    <property type="molecule type" value="Genomic_DNA"/>
</dbReference>
<comment type="caution">
    <text evidence="3">The sequence shown here is derived from an EMBL/GenBank/DDBJ whole genome shotgun (WGS) entry which is preliminary data.</text>
</comment>
<proteinExistence type="predicted"/>
<dbReference type="Gene3D" id="3.60.10.10">
    <property type="entry name" value="Endonuclease/exonuclease/phosphatase"/>
    <property type="match status" value="1"/>
</dbReference>